<dbReference type="HAMAP" id="MF_00206">
    <property type="entry name" value="Lipoyl_synth"/>
    <property type="match status" value="1"/>
</dbReference>
<dbReference type="InterPro" id="IPR058240">
    <property type="entry name" value="rSAM_sf"/>
</dbReference>
<dbReference type="EC" id="2.8.1.8" evidence="8"/>
<keyword evidence="1 8" id="KW-0004">4Fe-4S</keyword>
<evidence type="ECO:0000256" key="2">
    <source>
        <dbReference type="ARBA" id="ARBA00022679"/>
    </source>
</evidence>
<comment type="caution">
    <text evidence="12">The sequence shown here is derived from an EMBL/GenBank/DDBJ whole genome shotgun (WGS) entry which is preliminary data.</text>
</comment>
<organism evidence="12 13">
    <name type="scientific">Aureococcus anophagefferens</name>
    <name type="common">Harmful bloom alga</name>
    <dbReference type="NCBI Taxonomy" id="44056"/>
    <lineage>
        <taxon>Eukaryota</taxon>
        <taxon>Sar</taxon>
        <taxon>Stramenopiles</taxon>
        <taxon>Ochrophyta</taxon>
        <taxon>Pelagophyceae</taxon>
        <taxon>Pelagomonadales</taxon>
        <taxon>Pelagomonadaceae</taxon>
        <taxon>Aureococcus</taxon>
    </lineage>
</organism>
<feature type="domain" description="Radical SAM core" evidence="11">
    <location>
        <begin position="95"/>
        <end position="319"/>
    </location>
</feature>
<dbReference type="PANTHER" id="PTHR10949:SF0">
    <property type="entry name" value="LIPOYL SYNTHASE, MITOCHONDRIAL"/>
    <property type="match status" value="1"/>
</dbReference>
<evidence type="ECO:0000256" key="8">
    <source>
        <dbReference type="HAMAP-Rule" id="MF_03123"/>
    </source>
</evidence>
<dbReference type="NCBIfam" id="TIGR00510">
    <property type="entry name" value="lipA"/>
    <property type="match status" value="1"/>
</dbReference>
<dbReference type="PROSITE" id="PS51918">
    <property type="entry name" value="RADICAL_SAM"/>
    <property type="match status" value="1"/>
</dbReference>
<evidence type="ECO:0000256" key="3">
    <source>
        <dbReference type="ARBA" id="ARBA00022691"/>
    </source>
</evidence>
<evidence type="ECO:0000256" key="4">
    <source>
        <dbReference type="ARBA" id="ARBA00022723"/>
    </source>
</evidence>
<feature type="binding site" evidence="8">
    <location>
        <position position="116"/>
    </location>
    <ligand>
        <name>[4Fe-4S] cluster</name>
        <dbReference type="ChEBI" id="CHEBI:49883"/>
        <label>2</label>
        <note>4Fe-4S-S-AdoMet</note>
    </ligand>
</feature>
<dbReference type="InterPro" id="IPR013785">
    <property type="entry name" value="Aldolase_TIM"/>
</dbReference>
<dbReference type="InterPro" id="IPR003698">
    <property type="entry name" value="Lipoyl_synth"/>
</dbReference>
<dbReference type="EMBL" id="JBBJCI010000290">
    <property type="protein sequence ID" value="KAK7235709.1"/>
    <property type="molecule type" value="Genomic_DNA"/>
</dbReference>
<comment type="cofactor">
    <cofactor evidence="8">
        <name>[4Fe-4S] cluster</name>
        <dbReference type="ChEBI" id="CHEBI:49883"/>
    </cofactor>
    <text evidence="8">Binds 2 [4Fe-4S] clusters per subunit. One cluster is coordinated with 3 cysteines and an exchangeable S-adenosyl-L-methionine.</text>
</comment>
<keyword evidence="6 8" id="KW-0411">Iron-sulfur</keyword>
<comment type="similarity">
    <text evidence="8">Belongs to the radical SAM superfamily. Lipoyl synthase family.</text>
</comment>
<dbReference type="InterPro" id="IPR006638">
    <property type="entry name" value="Elp3/MiaA/NifB-like_rSAM"/>
</dbReference>
<dbReference type="Gene3D" id="3.20.20.70">
    <property type="entry name" value="Aldolase class I"/>
    <property type="match status" value="1"/>
</dbReference>
<dbReference type="CDD" id="cd01335">
    <property type="entry name" value="Radical_SAM"/>
    <property type="match status" value="1"/>
</dbReference>
<evidence type="ECO:0000256" key="7">
    <source>
        <dbReference type="ARBA" id="ARBA00047326"/>
    </source>
</evidence>
<dbReference type="InterPro" id="IPR007197">
    <property type="entry name" value="rSAM"/>
</dbReference>
<dbReference type="SMART" id="SM00729">
    <property type="entry name" value="Elp3"/>
    <property type="match status" value="1"/>
</dbReference>
<accession>A0ABR1FQC8</accession>
<dbReference type="SFLD" id="SFLDS00029">
    <property type="entry name" value="Radical_SAM"/>
    <property type="match status" value="1"/>
</dbReference>
<reference evidence="12 13" key="1">
    <citation type="submission" date="2024-03" db="EMBL/GenBank/DDBJ databases">
        <title>Aureococcus anophagefferens CCMP1851 and Kratosvirus quantuckense: Draft genome of a second virus-susceptible host strain in the model system.</title>
        <authorList>
            <person name="Chase E."/>
            <person name="Truchon A.R."/>
            <person name="Schepens W."/>
            <person name="Wilhelm S.W."/>
        </authorList>
    </citation>
    <scope>NUCLEOTIDE SEQUENCE [LARGE SCALE GENOMIC DNA]</scope>
    <source>
        <strain evidence="12 13">CCMP1851</strain>
    </source>
</reference>
<gene>
    <name evidence="12" type="primary">lipA</name>
    <name evidence="12" type="ORF">SO694_00067048</name>
</gene>
<feature type="signal peptide" evidence="10">
    <location>
        <begin position="1"/>
        <end position="20"/>
    </location>
</feature>
<keyword evidence="10" id="KW-0732">Signal</keyword>
<protein>
    <recommendedName>
        <fullName evidence="8">Lipoyl synthase, mitochondrial</fullName>
        <ecNumber evidence="8">2.8.1.8</ecNumber>
    </recommendedName>
    <alternativeName>
        <fullName evidence="8">Lipoate synthase</fullName>
        <shortName evidence="8">LS</shortName>
        <shortName evidence="8">Lip-syn</shortName>
    </alternativeName>
    <alternativeName>
        <fullName evidence="8">Lipoic acid synthase</fullName>
    </alternativeName>
</protein>
<feature type="binding site" evidence="8">
    <location>
        <position position="109"/>
    </location>
    <ligand>
        <name>[4Fe-4S] cluster</name>
        <dbReference type="ChEBI" id="CHEBI:49883"/>
        <label>2</label>
        <note>4Fe-4S-S-AdoMet</note>
    </ligand>
</feature>
<name>A0ABR1FQC8_AURAN</name>
<dbReference type="PIRSF" id="PIRSF005963">
    <property type="entry name" value="Lipoyl_synth"/>
    <property type="match status" value="1"/>
</dbReference>
<comment type="function">
    <text evidence="8">Catalyzes the radical-mediated insertion of two sulfur atoms into the C-6 and C-8 positions of the octanoyl moiety bound to the lipoyl domains of lipoate-dependent enzymes, thereby converting the octanoylated domains into lipoylated derivatives.</text>
</comment>
<dbReference type="SUPFAM" id="SSF102114">
    <property type="entry name" value="Radical SAM enzymes"/>
    <property type="match status" value="1"/>
</dbReference>
<dbReference type="SFLD" id="SFLDF00271">
    <property type="entry name" value="lipoyl_synthase"/>
    <property type="match status" value="1"/>
</dbReference>
<evidence type="ECO:0000313" key="13">
    <source>
        <dbReference type="Proteomes" id="UP001363151"/>
    </source>
</evidence>
<dbReference type="Proteomes" id="UP001363151">
    <property type="component" value="Unassembled WGS sequence"/>
</dbReference>
<dbReference type="PANTHER" id="PTHR10949">
    <property type="entry name" value="LIPOYL SYNTHASE"/>
    <property type="match status" value="1"/>
</dbReference>
<evidence type="ECO:0000259" key="11">
    <source>
        <dbReference type="PROSITE" id="PS51918"/>
    </source>
</evidence>
<feature type="binding site" evidence="8">
    <location>
        <position position="83"/>
    </location>
    <ligand>
        <name>[4Fe-4S] cluster</name>
        <dbReference type="ChEBI" id="CHEBI:49883"/>
        <label>1</label>
    </ligand>
</feature>
<evidence type="ECO:0000256" key="5">
    <source>
        <dbReference type="ARBA" id="ARBA00023004"/>
    </source>
</evidence>
<feature type="binding site" evidence="8">
    <location>
        <position position="94"/>
    </location>
    <ligand>
        <name>[4Fe-4S] cluster</name>
        <dbReference type="ChEBI" id="CHEBI:49883"/>
        <label>1</label>
    </ligand>
</feature>
<feature type="region of interest" description="Disordered" evidence="9">
    <location>
        <begin position="24"/>
        <end position="51"/>
    </location>
</feature>
<evidence type="ECO:0000256" key="1">
    <source>
        <dbReference type="ARBA" id="ARBA00022485"/>
    </source>
</evidence>
<comment type="pathway">
    <text evidence="8">Protein modification; protein lipoylation via endogenous pathway; protein N(6)-(lipoyl)lysine from octanoyl-[acyl-carrier-protein]: step 2/2.</text>
</comment>
<keyword evidence="8" id="KW-0496">Mitochondrion</keyword>
<keyword evidence="5 8" id="KW-0408">Iron</keyword>
<feature type="binding site" evidence="8">
    <location>
        <position position="88"/>
    </location>
    <ligand>
        <name>[4Fe-4S] cluster</name>
        <dbReference type="ChEBI" id="CHEBI:49883"/>
        <label>1</label>
    </ligand>
</feature>
<dbReference type="NCBIfam" id="NF009544">
    <property type="entry name" value="PRK12928.1"/>
    <property type="match status" value="1"/>
</dbReference>
<evidence type="ECO:0000256" key="10">
    <source>
        <dbReference type="SAM" id="SignalP"/>
    </source>
</evidence>
<evidence type="ECO:0000256" key="6">
    <source>
        <dbReference type="ARBA" id="ARBA00023014"/>
    </source>
</evidence>
<evidence type="ECO:0000256" key="9">
    <source>
        <dbReference type="SAM" id="MobiDB-lite"/>
    </source>
</evidence>
<proteinExistence type="inferred from homology"/>
<sequence>MARLRSGMKAALLLVSTAHAVLEAPRRSAPAPPSPPELKKPSILAPMPDTRPDWFRAKAPRGDGSRYAELRESLAGLKLNTVCDEASCPNVGECWEGGTATIMLLGDTCTRGCKFCDVKTDAKPPPPDELEPLSAAAAVTSWGVDYIVMTSVDRDDLPDGGAGHFARTVKLLKEMQPELLVECLVSDFAGDLAPVDLLATSGLDVYAHNVETVDRLQRYVRDRRATYAQSLRALERAKVAALAGAPHPVLTKTSLMLGLGETRDELRTAMGDLRSHGVDVVTFGQYLRPSERHLSVVDYVRPEVFDELKDEAERDFGFEYCASGPMVRSSYKAGEFYLANLLKKRAADPAYALQVAEPLTN</sequence>
<dbReference type="SFLD" id="SFLDG01058">
    <property type="entry name" value="lipoyl_synthase_like"/>
    <property type="match status" value="1"/>
</dbReference>
<comment type="catalytic activity">
    <reaction evidence="7 8">
        <text>[[Fe-S] cluster scaffold protein carrying a second [4Fe-4S](2+) cluster] + N(6)-octanoyl-L-lysyl-[protein] + 2 oxidized [2Fe-2S]-[ferredoxin] + 2 S-adenosyl-L-methionine + 4 H(+) = [[Fe-S] cluster scaffold protein] + N(6)-[(R)-dihydrolipoyl]-L-lysyl-[protein] + 4 Fe(3+) + 2 hydrogen sulfide + 2 5'-deoxyadenosine + 2 L-methionine + 2 reduced [2Fe-2S]-[ferredoxin]</text>
        <dbReference type="Rhea" id="RHEA:16585"/>
        <dbReference type="Rhea" id="RHEA-COMP:9928"/>
        <dbReference type="Rhea" id="RHEA-COMP:10000"/>
        <dbReference type="Rhea" id="RHEA-COMP:10001"/>
        <dbReference type="Rhea" id="RHEA-COMP:10475"/>
        <dbReference type="Rhea" id="RHEA-COMP:14568"/>
        <dbReference type="Rhea" id="RHEA-COMP:14569"/>
        <dbReference type="ChEBI" id="CHEBI:15378"/>
        <dbReference type="ChEBI" id="CHEBI:17319"/>
        <dbReference type="ChEBI" id="CHEBI:29034"/>
        <dbReference type="ChEBI" id="CHEBI:29919"/>
        <dbReference type="ChEBI" id="CHEBI:33722"/>
        <dbReference type="ChEBI" id="CHEBI:33737"/>
        <dbReference type="ChEBI" id="CHEBI:33738"/>
        <dbReference type="ChEBI" id="CHEBI:57844"/>
        <dbReference type="ChEBI" id="CHEBI:59789"/>
        <dbReference type="ChEBI" id="CHEBI:78809"/>
        <dbReference type="ChEBI" id="CHEBI:83100"/>
        <dbReference type="EC" id="2.8.1.8"/>
    </reaction>
</comment>
<feature type="binding site" evidence="8">
    <location>
        <position position="113"/>
    </location>
    <ligand>
        <name>[4Fe-4S] cluster</name>
        <dbReference type="ChEBI" id="CHEBI:49883"/>
        <label>2</label>
        <note>4Fe-4S-S-AdoMet</note>
    </ligand>
</feature>
<evidence type="ECO:0000313" key="12">
    <source>
        <dbReference type="EMBL" id="KAK7235709.1"/>
    </source>
</evidence>
<feature type="chain" id="PRO_5047364670" description="Lipoyl synthase, mitochondrial" evidence="10">
    <location>
        <begin position="21"/>
        <end position="361"/>
    </location>
</feature>
<keyword evidence="4 8" id="KW-0479">Metal-binding</keyword>
<dbReference type="NCBIfam" id="NF004019">
    <property type="entry name" value="PRK05481.1"/>
    <property type="match status" value="1"/>
</dbReference>
<keyword evidence="3 8" id="KW-0949">S-adenosyl-L-methionine</keyword>
<keyword evidence="13" id="KW-1185">Reference proteome</keyword>
<comment type="subcellular location">
    <subcellularLocation>
        <location evidence="8">Mitochondrion</location>
    </subcellularLocation>
</comment>
<dbReference type="Pfam" id="PF04055">
    <property type="entry name" value="Radical_SAM"/>
    <property type="match status" value="1"/>
</dbReference>
<feature type="binding site" evidence="8">
    <location>
        <position position="330"/>
    </location>
    <ligand>
        <name>[4Fe-4S] cluster</name>
        <dbReference type="ChEBI" id="CHEBI:49883"/>
        <label>1</label>
    </ligand>
</feature>
<keyword evidence="2 8" id="KW-0808">Transferase</keyword>